<sequence>MRWWFFRRKPAAAPAASPLTESSPQSVRPRTWAGEVTLPHLGDSDGRRYLDEQPYVLPKDLQEINRLDFQHYVLRAILKRNYLAPLRQPRQILDVGCGTGQWAYELAREYPQATVVGLDVEAAKNSTAPPPNYRFVSGDILKGLPFADHSFDFVHQRLLHSALPLTAWPGAVKELARVTAPGGWVELLELNPEVIPSGPAGQQLRQIILQLVALRGLDAEGVVARSLDLYLAEAGLVEVERHVVEVPLGDWGGRLGSLLALDFREVALAMCGPVTARFGLSREDYLALLETTMKEWNELKSCHHFIVAYGRKP</sequence>
<dbReference type="Pfam" id="PF13649">
    <property type="entry name" value="Methyltransf_25"/>
    <property type="match status" value="1"/>
</dbReference>
<dbReference type="SUPFAM" id="SSF53335">
    <property type="entry name" value="S-adenosyl-L-methionine-dependent methyltransferases"/>
    <property type="match status" value="1"/>
</dbReference>
<dbReference type="InterPro" id="IPR041698">
    <property type="entry name" value="Methyltransf_25"/>
</dbReference>
<dbReference type="EMBL" id="BKZV01000003">
    <property type="protein sequence ID" value="GER83576.1"/>
    <property type="molecule type" value="Genomic_DNA"/>
</dbReference>
<dbReference type="Gene3D" id="3.40.50.150">
    <property type="entry name" value="Vaccinia Virus protein VP39"/>
    <property type="match status" value="1"/>
</dbReference>
<keyword evidence="3" id="KW-1185">Reference proteome</keyword>
<dbReference type="Proteomes" id="UP000334820">
    <property type="component" value="Unassembled WGS sequence"/>
</dbReference>
<dbReference type="PANTHER" id="PTHR43591">
    <property type="entry name" value="METHYLTRANSFERASE"/>
    <property type="match status" value="1"/>
</dbReference>
<name>A0A5J4KBT4_9CHLR</name>
<dbReference type="CDD" id="cd02440">
    <property type="entry name" value="AdoMet_MTases"/>
    <property type="match status" value="1"/>
</dbReference>
<dbReference type="InterPro" id="IPR029063">
    <property type="entry name" value="SAM-dependent_MTases_sf"/>
</dbReference>
<evidence type="ECO:0000313" key="2">
    <source>
        <dbReference type="EMBL" id="GER83576.1"/>
    </source>
</evidence>
<dbReference type="PANTHER" id="PTHR43591:SF24">
    <property type="entry name" value="2-METHOXY-6-POLYPRENYL-1,4-BENZOQUINOL METHYLASE, MITOCHONDRIAL"/>
    <property type="match status" value="1"/>
</dbReference>
<dbReference type="AlphaFoldDB" id="A0A5J4KBT4"/>
<dbReference type="RefSeq" id="WP_151728336.1">
    <property type="nucleotide sequence ID" value="NZ_BKZV01000003.1"/>
</dbReference>
<evidence type="ECO:0000259" key="1">
    <source>
        <dbReference type="Pfam" id="PF13649"/>
    </source>
</evidence>
<accession>A0A5J4KBT4</accession>
<protein>
    <recommendedName>
        <fullName evidence="1">Methyltransferase domain-containing protein</fullName>
    </recommendedName>
</protein>
<dbReference type="GO" id="GO:0008168">
    <property type="term" value="F:methyltransferase activity"/>
    <property type="evidence" value="ECO:0007669"/>
    <property type="project" value="TreeGrafter"/>
</dbReference>
<evidence type="ECO:0000313" key="3">
    <source>
        <dbReference type="Proteomes" id="UP000334820"/>
    </source>
</evidence>
<reference evidence="2 3" key="1">
    <citation type="journal article" date="2019" name="Int. J. Syst. Evol. Microbiol.">
        <title>Thermogemmatispora aurantia sp. nov. and Thermogemmatispora argillosa sp. nov., within the class Ktedonobacteria, and emended description of the genus Thermogemmatispora.</title>
        <authorList>
            <person name="Zheng Y."/>
            <person name="Wang C.M."/>
            <person name="Sakai Y."/>
            <person name="Abe K."/>
            <person name="Yokota A."/>
            <person name="Yabe S."/>
        </authorList>
    </citation>
    <scope>NUCLEOTIDE SEQUENCE [LARGE SCALE GENOMIC DNA]</scope>
    <source>
        <strain evidence="2 3">A1-2</strain>
    </source>
</reference>
<feature type="domain" description="Methyltransferase" evidence="1">
    <location>
        <begin position="92"/>
        <end position="183"/>
    </location>
</feature>
<comment type="caution">
    <text evidence="2">The sequence shown here is derived from an EMBL/GenBank/DDBJ whole genome shotgun (WGS) entry which is preliminary data.</text>
</comment>
<gene>
    <name evidence="2" type="ORF">KTAU_22130</name>
</gene>
<proteinExistence type="predicted"/>
<organism evidence="2 3">
    <name type="scientific">Thermogemmatispora aurantia</name>
    <dbReference type="NCBI Taxonomy" id="2045279"/>
    <lineage>
        <taxon>Bacteria</taxon>
        <taxon>Bacillati</taxon>
        <taxon>Chloroflexota</taxon>
        <taxon>Ktedonobacteria</taxon>
        <taxon>Thermogemmatisporales</taxon>
        <taxon>Thermogemmatisporaceae</taxon>
        <taxon>Thermogemmatispora</taxon>
    </lineage>
</organism>